<dbReference type="SUPFAM" id="SSF54534">
    <property type="entry name" value="FKBP-like"/>
    <property type="match status" value="1"/>
</dbReference>
<name>A0ABM8DL14_9SPIR</name>
<protein>
    <recommendedName>
        <fullName evidence="4">PpiC domain-containing protein</fullName>
    </recommendedName>
</protein>
<keyword evidence="3" id="KW-1185">Reference proteome</keyword>
<evidence type="ECO:0008006" key="4">
    <source>
        <dbReference type="Google" id="ProtNLM"/>
    </source>
</evidence>
<evidence type="ECO:0000313" key="3">
    <source>
        <dbReference type="Proteomes" id="UP001317516"/>
    </source>
</evidence>
<accession>A0ABM8DL14</accession>
<keyword evidence="1" id="KW-1133">Transmembrane helix</keyword>
<sequence length="502" mass="57915">MRKRVNQAKEVISKVGFNDKKVGIWGLLALILIVFGFIIAPLMPGLFDTTDSSSLKFGSYKGQPLYYEKDNKFAQYVKSYSNFYSKLKKNNSLDIEYFIWNLAFMKYVEDIAFIDLAKTNSFYVSKNILNKNLMNSSVYLDSSGNFSPKRYNKVSDYQKFKIHNETVDNLLSSNIQVLLSSSFILPGSLLNAIKSMNEIRRNIAYVSLSYQDFPKDELISYAEQNQKLFKSLDIVSIRFKNLSDAGVAYEKLSKGMPFEEVAKLYSEDVTNFKGIASSKKYYFDLDLILEKKEDLAVIFSLKVNEFTSPIKSKNGNGYDIYKALSNIGDFDKNSEHDISSVRNYIETYEPSFIETFLEKKLNDILTEVNLDGPQQVFKKHNLVLKEDVVNLAYNMNIYPSTLRELSVFSNSKNFYDVIFDLKEGQWSKPFLADQRVYLFSFSSSVNDSVNSDNLIKEDRMLDILYQANNKLVLDYILNKNNFKENFNEAFFSLQDFSLKTSN</sequence>
<dbReference type="EMBL" id="AP027070">
    <property type="protein sequence ID" value="BDU63271.1"/>
    <property type="molecule type" value="Genomic_DNA"/>
</dbReference>
<reference evidence="2 3" key="1">
    <citation type="submission" date="2022-11" db="EMBL/GenBank/DDBJ databases">
        <title>Genome sequence of clinical isolate of the human pathogenic Borrelia fainii.</title>
        <authorList>
            <person name="Itokawa K."/>
            <person name="Sato K."/>
            <person name="Qiu Y."/>
        </authorList>
    </citation>
    <scope>NUCLEOTIDE SEQUENCE [LARGE SCALE GENOMIC DNA]</scope>
    <source>
        <strain evidence="2 3">Qtaro</strain>
    </source>
</reference>
<evidence type="ECO:0000313" key="2">
    <source>
        <dbReference type="EMBL" id="BDU63271.1"/>
    </source>
</evidence>
<dbReference type="Gene3D" id="3.10.50.40">
    <property type="match status" value="1"/>
</dbReference>
<feature type="transmembrane region" description="Helical" evidence="1">
    <location>
        <begin position="22"/>
        <end position="47"/>
    </location>
</feature>
<proteinExistence type="predicted"/>
<dbReference type="RefSeq" id="WP_281861976.1">
    <property type="nucleotide sequence ID" value="NZ_AP027070.1"/>
</dbReference>
<keyword evidence="1" id="KW-0472">Membrane</keyword>
<evidence type="ECO:0000256" key="1">
    <source>
        <dbReference type="SAM" id="Phobius"/>
    </source>
</evidence>
<keyword evidence="1" id="KW-0812">Transmembrane</keyword>
<organism evidence="2 3">
    <name type="scientific">Candidatus Borrelia fainii</name>
    <dbReference type="NCBI Taxonomy" id="2518322"/>
    <lineage>
        <taxon>Bacteria</taxon>
        <taxon>Pseudomonadati</taxon>
        <taxon>Spirochaetota</taxon>
        <taxon>Spirochaetia</taxon>
        <taxon>Spirochaetales</taxon>
        <taxon>Borreliaceae</taxon>
        <taxon>Borrelia</taxon>
    </lineage>
</organism>
<dbReference type="InterPro" id="IPR046357">
    <property type="entry name" value="PPIase_dom_sf"/>
</dbReference>
<gene>
    <name evidence="2" type="ORF">BOFE_08110</name>
</gene>
<dbReference type="Proteomes" id="UP001317516">
    <property type="component" value="Chromosome"/>
</dbReference>